<accession>A0A6P6T7U1</accession>
<reference evidence="1" key="1">
    <citation type="journal article" date="2025" name="Foods">
        <title>Unveiling the Microbial Signatures of Arabica Coffee Cherries: Insights into Ripeness Specific Diversity, Functional Traits, and Implications for Quality and Safety.</title>
        <authorList>
            <consortium name="RefSeq"/>
            <person name="Tenea G.N."/>
            <person name="Cifuentes V."/>
            <person name="Reyes P."/>
            <person name="Cevallos-Vallejos M."/>
        </authorList>
    </citation>
    <scope>NUCLEOTIDE SEQUENCE [LARGE SCALE GENOMIC DNA]</scope>
</reference>
<dbReference type="PANTHER" id="PTHR36769:SF1">
    <property type="entry name" value="2,3-BISPHOSPHOGLYCERATE-DEPENDENT PHOSPHOGLYCERATE MUTASE"/>
    <property type="match status" value="1"/>
</dbReference>
<name>A0A6P6T7U1_COFAR</name>
<reference evidence="2" key="2">
    <citation type="submission" date="2025-08" db="UniProtKB">
        <authorList>
            <consortium name="RefSeq"/>
        </authorList>
    </citation>
    <scope>IDENTIFICATION</scope>
    <source>
        <tissue evidence="2">Leaves</tissue>
    </source>
</reference>
<dbReference type="Proteomes" id="UP001652660">
    <property type="component" value="Chromosome 7e"/>
</dbReference>
<keyword evidence="1" id="KW-1185">Reference proteome</keyword>
<sequence>MAVPLKLVGKRVVKPSKVTKDVDTDRELTKFINSYNEAAATFANKEGGQLSIVKPQPESSIMHAHNWKSKDLLDWEENSNYSASSTESKLLFCKKDDFVQLQLHSLFEFAYFLLLYTKIFFFF</sequence>
<dbReference type="AlphaFoldDB" id="A0A6P6T7U1"/>
<gene>
    <name evidence="2" type="primary">LOC113698554</name>
</gene>
<protein>
    <submittedName>
        <fullName evidence="2">Uncharacterized protein isoform X2</fullName>
    </submittedName>
</protein>
<organism evidence="1 2">
    <name type="scientific">Coffea arabica</name>
    <name type="common">Arabian coffee</name>
    <dbReference type="NCBI Taxonomy" id="13443"/>
    <lineage>
        <taxon>Eukaryota</taxon>
        <taxon>Viridiplantae</taxon>
        <taxon>Streptophyta</taxon>
        <taxon>Embryophyta</taxon>
        <taxon>Tracheophyta</taxon>
        <taxon>Spermatophyta</taxon>
        <taxon>Magnoliopsida</taxon>
        <taxon>eudicotyledons</taxon>
        <taxon>Gunneridae</taxon>
        <taxon>Pentapetalae</taxon>
        <taxon>asterids</taxon>
        <taxon>lamiids</taxon>
        <taxon>Gentianales</taxon>
        <taxon>Rubiaceae</taxon>
        <taxon>Ixoroideae</taxon>
        <taxon>Gardenieae complex</taxon>
        <taxon>Bertiereae - Coffeeae clade</taxon>
        <taxon>Coffeeae</taxon>
        <taxon>Coffea</taxon>
    </lineage>
</organism>
<dbReference type="PANTHER" id="PTHR36769">
    <property type="entry name" value="2,3-BISPHOSPHOGLYCERATE-DEPENDENT PHOSPHOGLYCERATE MUTASE"/>
    <property type="match status" value="1"/>
</dbReference>
<proteinExistence type="predicted"/>
<dbReference type="RefSeq" id="XP_027074220.1">
    <property type="nucleotide sequence ID" value="XM_027218419.2"/>
</dbReference>
<evidence type="ECO:0000313" key="1">
    <source>
        <dbReference type="Proteomes" id="UP001652660"/>
    </source>
</evidence>
<dbReference type="GeneID" id="113698554"/>
<evidence type="ECO:0000313" key="2">
    <source>
        <dbReference type="RefSeq" id="XP_027074220.1"/>
    </source>
</evidence>